<evidence type="ECO:0000256" key="1">
    <source>
        <dbReference type="SAM" id="MobiDB-lite"/>
    </source>
</evidence>
<dbReference type="SUPFAM" id="SSF103473">
    <property type="entry name" value="MFS general substrate transporter"/>
    <property type="match status" value="1"/>
</dbReference>
<keyword evidence="2" id="KW-1133">Transmembrane helix</keyword>
<name>A0A261F1B4_9BIFI</name>
<feature type="compositionally biased region" description="Basic and acidic residues" evidence="1">
    <location>
        <begin position="210"/>
        <end position="219"/>
    </location>
</feature>
<keyword evidence="4" id="KW-1185">Reference proteome</keyword>
<keyword evidence="2" id="KW-0812">Transmembrane</keyword>
<gene>
    <name evidence="3" type="ORF">PSSU_0334</name>
</gene>
<sequence>MSNADETQRKSPRIFRGAQGDTDPARLPWSYRHGTALAITVTIVSAVVAAVLGTMAHRAGLRHNIPYGLVLALAIMGVSAWSARARTGEWGLAMHFITSLAVLMELTSFNGGRTYLMVGGTSLFPTWIGQQVSYLWLYGAAAVQIVIALLPRAAFVIEPREDSVGADGDADADDDIDTADADAAANETDEDGNAVTTDRVASDAEGVADGDARSEASRS</sequence>
<protein>
    <submittedName>
        <fullName evidence="3">Alcohol dehydrogenase</fullName>
    </submittedName>
</protein>
<feature type="transmembrane region" description="Helical" evidence="2">
    <location>
        <begin position="36"/>
        <end position="59"/>
    </location>
</feature>
<dbReference type="AlphaFoldDB" id="A0A261F1B4"/>
<dbReference type="RefSeq" id="WP_094690674.1">
    <property type="nucleotide sequence ID" value="NZ_MWWQ01000005.1"/>
</dbReference>
<reference evidence="3 4" key="1">
    <citation type="journal article" date="2017" name="BMC Genomics">
        <title>Comparative genomic and phylogenomic analyses of the Bifidobacteriaceae family.</title>
        <authorList>
            <person name="Lugli G.A."/>
            <person name="Milani C."/>
            <person name="Turroni F."/>
            <person name="Duranti S."/>
            <person name="Mancabelli L."/>
            <person name="Mangifesta M."/>
            <person name="Ferrario C."/>
            <person name="Modesto M."/>
            <person name="Mattarelli P."/>
            <person name="Jiri K."/>
            <person name="van Sinderen D."/>
            <person name="Ventura M."/>
        </authorList>
    </citation>
    <scope>NUCLEOTIDE SEQUENCE [LARGE SCALE GENOMIC DNA]</scope>
    <source>
        <strain evidence="3 4">DSM 24744</strain>
    </source>
</reference>
<comment type="caution">
    <text evidence="3">The sequence shown here is derived from an EMBL/GenBank/DDBJ whole genome shotgun (WGS) entry which is preliminary data.</text>
</comment>
<dbReference type="Proteomes" id="UP000216454">
    <property type="component" value="Unassembled WGS sequence"/>
</dbReference>
<keyword evidence="2" id="KW-0472">Membrane</keyword>
<feature type="transmembrane region" description="Helical" evidence="2">
    <location>
        <begin position="90"/>
        <end position="112"/>
    </location>
</feature>
<feature type="region of interest" description="Disordered" evidence="1">
    <location>
        <begin position="1"/>
        <end position="21"/>
    </location>
</feature>
<accession>A0A261F1B4</accession>
<dbReference type="InterPro" id="IPR036259">
    <property type="entry name" value="MFS_trans_sf"/>
</dbReference>
<evidence type="ECO:0000313" key="3">
    <source>
        <dbReference type="EMBL" id="OZG52716.1"/>
    </source>
</evidence>
<proteinExistence type="predicted"/>
<feature type="transmembrane region" description="Helical" evidence="2">
    <location>
        <begin position="132"/>
        <end position="150"/>
    </location>
</feature>
<dbReference type="EMBL" id="MWWQ01000005">
    <property type="protein sequence ID" value="OZG52716.1"/>
    <property type="molecule type" value="Genomic_DNA"/>
</dbReference>
<feature type="region of interest" description="Disordered" evidence="1">
    <location>
        <begin position="163"/>
        <end position="219"/>
    </location>
</feature>
<evidence type="ECO:0000313" key="4">
    <source>
        <dbReference type="Proteomes" id="UP000216454"/>
    </source>
</evidence>
<evidence type="ECO:0000256" key="2">
    <source>
        <dbReference type="SAM" id="Phobius"/>
    </source>
</evidence>
<feature type="transmembrane region" description="Helical" evidence="2">
    <location>
        <begin position="65"/>
        <end position="83"/>
    </location>
</feature>
<organism evidence="3 4">
    <name type="scientific">Pseudoscardovia suis</name>
    <dbReference type="NCBI Taxonomy" id="987063"/>
    <lineage>
        <taxon>Bacteria</taxon>
        <taxon>Bacillati</taxon>
        <taxon>Actinomycetota</taxon>
        <taxon>Actinomycetes</taxon>
        <taxon>Bifidobacteriales</taxon>
        <taxon>Bifidobacteriaceae</taxon>
        <taxon>Pseudoscardovia</taxon>
    </lineage>
</organism>
<feature type="compositionally biased region" description="Acidic residues" evidence="1">
    <location>
        <begin position="168"/>
        <end position="180"/>
    </location>
</feature>
<dbReference type="OrthoDB" id="3238162at2"/>